<reference evidence="11 12" key="1">
    <citation type="journal article" date="2021" name="Nat. Plants">
        <title>The Taxus genome provides insights into paclitaxel biosynthesis.</title>
        <authorList>
            <person name="Xiong X."/>
            <person name="Gou J."/>
            <person name="Liao Q."/>
            <person name="Li Y."/>
            <person name="Zhou Q."/>
            <person name="Bi G."/>
            <person name="Li C."/>
            <person name="Du R."/>
            <person name="Wang X."/>
            <person name="Sun T."/>
            <person name="Guo L."/>
            <person name="Liang H."/>
            <person name="Lu P."/>
            <person name="Wu Y."/>
            <person name="Zhang Z."/>
            <person name="Ro D.K."/>
            <person name="Shang Y."/>
            <person name="Huang S."/>
            <person name="Yan J."/>
        </authorList>
    </citation>
    <scope>NUCLEOTIDE SEQUENCE [LARGE SCALE GENOMIC DNA]</scope>
    <source>
        <strain evidence="11">Ta-2019</strain>
    </source>
</reference>
<dbReference type="GO" id="GO:0015031">
    <property type="term" value="P:protein transport"/>
    <property type="evidence" value="ECO:0007669"/>
    <property type="project" value="UniProtKB-KW"/>
</dbReference>
<keyword evidence="6" id="KW-0333">Golgi apparatus</keyword>
<comment type="subcellular location">
    <subcellularLocation>
        <location evidence="1">Golgi apparatus membrane</location>
        <topology evidence="1">Peripheral membrane protein</topology>
    </subcellularLocation>
</comment>
<sequence length="244" mass="27150">MAMAFARVEDEEGKGGVALIDTVEEIKRLTDVGAMTRFLHECIAYQRCIDAELETLLSHRHELEKKRSGLDKSSEVLEIVIADSDQMLLSVSSTCDLADHVSGKVRELDLAQSRVQSTLTRIDAIVERGNCIDGAKQVLESEDYEAAAKYVETFLNLDAKYNDSIVTGNDDILRSLCGEDGIVYAIWELQEQCDSRGSIILKKYTDYRRLAGLASEINSQNDNLISVVGAQEGPDPRQIEIYLE</sequence>
<evidence type="ECO:0000256" key="6">
    <source>
        <dbReference type="ARBA" id="ARBA00023034"/>
    </source>
</evidence>
<keyword evidence="12" id="KW-1185">Reference proteome</keyword>
<gene>
    <name evidence="11" type="ORF">KI387_041280</name>
</gene>
<evidence type="ECO:0000256" key="3">
    <source>
        <dbReference type="ARBA" id="ARBA00020975"/>
    </source>
</evidence>
<keyword evidence="7" id="KW-0472">Membrane</keyword>
<dbReference type="Proteomes" id="UP000824469">
    <property type="component" value="Unassembled WGS sequence"/>
</dbReference>
<feature type="domain" description="Conserved oligomeric Golgi complex subunit 4 N-terminal" evidence="10">
    <location>
        <begin position="69"/>
        <end position="160"/>
    </location>
</feature>
<dbReference type="PANTHER" id="PTHR24016:SF0">
    <property type="entry name" value="CONSERVED OLIGOMERIC GOLGI COMPLEX SUBUNIT 4"/>
    <property type="match status" value="1"/>
</dbReference>
<accession>A0AA38CAI8</accession>
<evidence type="ECO:0000256" key="5">
    <source>
        <dbReference type="ARBA" id="ARBA00022927"/>
    </source>
</evidence>
<evidence type="ECO:0000313" key="12">
    <source>
        <dbReference type="Proteomes" id="UP000824469"/>
    </source>
</evidence>
<dbReference type="GO" id="GO:0000139">
    <property type="term" value="C:Golgi membrane"/>
    <property type="evidence" value="ECO:0007669"/>
    <property type="project" value="UniProtKB-SubCell"/>
</dbReference>
<protein>
    <recommendedName>
        <fullName evidence="3">Conserved oligomeric Golgi complex subunit 4</fullName>
    </recommendedName>
    <alternativeName>
        <fullName evidence="8">Component of oligomeric Golgi complex 4</fullName>
    </alternativeName>
</protein>
<evidence type="ECO:0000256" key="8">
    <source>
        <dbReference type="ARBA" id="ARBA00031340"/>
    </source>
</evidence>
<evidence type="ECO:0000256" key="2">
    <source>
        <dbReference type="ARBA" id="ARBA00009215"/>
    </source>
</evidence>
<evidence type="ECO:0000259" key="10">
    <source>
        <dbReference type="Pfam" id="PF20663"/>
    </source>
</evidence>
<dbReference type="Pfam" id="PF20663">
    <property type="entry name" value="COG4_N"/>
    <property type="match status" value="1"/>
</dbReference>
<keyword evidence="4" id="KW-0813">Transport</keyword>
<evidence type="ECO:0000256" key="7">
    <source>
        <dbReference type="ARBA" id="ARBA00023136"/>
    </source>
</evidence>
<comment type="caution">
    <text evidence="11">The sequence shown here is derived from an EMBL/GenBank/DDBJ whole genome shotgun (WGS) entry which is preliminary data.</text>
</comment>
<dbReference type="AlphaFoldDB" id="A0AA38CAI8"/>
<dbReference type="EMBL" id="JAHRHJ020001043">
    <property type="protein sequence ID" value="KAH9293512.1"/>
    <property type="molecule type" value="Genomic_DNA"/>
</dbReference>
<comment type="similarity">
    <text evidence="2">Belongs to the COG4 family.</text>
</comment>
<proteinExistence type="inferred from homology"/>
<dbReference type="InterPro" id="IPR048680">
    <property type="entry name" value="COG4_N"/>
</dbReference>
<dbReference type="InterPro" id="IPR013167">
    <property type="entry name" value="COG4_M"/>
</dbReference>
<evidence type="ECO:0000259" key="9">
    <source>
        <dbReference type="Pfam" id="PF08318"/>
    </source>
</evidence>
<evidence type="ECO:0000313" key="11">
    <source>
        <dbReference type="EMBL" id="KAH9293512.1"/>
    </source>
</evidence>
<dbReference type="InterPro" id="IPR048682">
    <property type="entry name" value="COG4"/>
</dbReference>
<feature type="domain" description="COG4 transport protein middle alpha-helical bundle" evidence="9">
    <location>
        <begin position="164"/>
        <end position="242"/>
    </location>
</feature>
<keyword evidence="5" id="KW-0653">Protein transport</keyword>
<evidence type="ECO:0000256" key="1">
    <source>
        <dbReference type="ARBA" id="ARBA00004395"/>
    </source>
</evidence>
<dbReference type="Pfam" id="PF08318">
    <property type="entry name" value="COG4_m"/>
    <property type="match status" value="1"/>
</dbReference>
<organism evidence="11 12">
    <name type="scientific">Taxus chinensis</name>
    <name type="common">Chinese yew</name>
    <name type="synonym">Taxus wallichiana var. chinensis</name>
    <dbReference type="NCBI Taxonomy" id="29808"/>
    <lineage>
        <taxon>Eukaryota</taxon>
        <taxon>Viridiplantae</taxon>
        <taxon>Streptophyta</taxon>
        <taxon>Embryophyta</taxon>
        <taxon>Tracheophyta</taxon>
        <taxon>Spermatophyta</taxon>
        <taxon>Pinopsida</taxon>
        <taxon>Pinidae</taxon>
        <taxon>Conifers II</taxon>
        <taxon>Cupressales</taxon>
        <taxon>Taxaceae</taxon>
        <taxon>Taxus</taxon>
    </lineage>
</organism>
<name>A0AA38CAI8_TAXCH</name>
<evidence type="ECO:0000256" key="4">
    <source>
        <dbReference type="ARBA" id="ARBA00022448"/>
    </source>
</evidence>
<dbReference type="PANTHER" id="PTHR24016">
    <property type="entry name" value="CONSERVED OLIGOMERIC GOLGI COMPLEX SUBUNIT 4"/>
    <property type="match status" value="1"/>
</dbReference>